<dbReference type="OrthoDB" id="9813903at2"/>
<accession>A0A1H7FC41</accession>
<evidence type="ECO:0000313" key="5">
    <source>
        <dbReference type="Proteomes" id="UP000199120"/>
    </source>
</evidence>
<dbReference type="InterPro" id="IPR029787">
    <property type="entry name" value="Nucleotide_cyclase"/>
</dbReference>
<dbReference type="Pfam" id="PF00990">
    <property type="entry name" value="GGDEF"/>
    <property type="match status" value="1"/>
</dbReference>
<proteinExistence type="predicted"/>
<sequence length="262" mass="29368">MNDELDRMVEQLLADPQYEGHPLRAALSLVYRRALGQNARSERIAQISDGFQAMARDAHSTLSGRYESQSKRLGKILRIADRYQALMRDRNALLQEASMLDPLTGIPNRRQLMVRLNEESARSARTGRPFVIAMLDADYFKQINDRWGHDVGDRVLMELGHAMLASKRQYDLCGRWGGEEFLLVLPDTTLDGAGTVVERMHRNIAEVRVPVGDRDETIGVTVSIGAAVSMAGETYAQTLGRADAALRRAKQEGRNRTVFDGR</sequence>
<dbReference type="NCBIfam" id="NF038266">
    <property type="entry name" value="diguan_SiaD"/>
    <property type="match status" value="1"/>
</dbReference>
<dbReference type="AlphaFoldDB" id="A0A1H7FC41"/>
<evidence type="ECO:0000259" key="3">
    <source>
        <dbReference type="PROSITE" id="PS50887"/>
    </source>
</evidence>
<dbReference type="PANTHER" id="PTHR45138:SF9">
    <property type="entry name" value="DIGUANYLATE CYCLASE DGCM-RELATED"/>
    <property type="match status" value="1"/>
</dbReference>
<dbReference type="RefSeq" id="WP_090552571.1">
    <property type="nucleotide sequence ID" value="NZ_FNSR01000003.1"/>
</dbReference>
<feature type="domain" description="GGDEF" evidence="3">
    <location>
        <begin position="128"/>
        <end position="262"/>
    </location>
</feature>
<dbReference type="GO" id="GO:0043709">
    <property type="term" value="P:cell adhesion involved in single-species biofilm formation"/>
    <property type="evidence" value="ECO:0007669"/>
    <property type="project" value="TreeGrafter"/>
</dbReference>
<dbReference type="InterPro" id="IPR043128">
    <property type="entry name" value="Rev_trsase/Diguanyl_cyclase"/>
</dbReference>
<dbReference type="InterPro" id="IPR000160">
    <property type="entry name" value="GGDEF_dom"/>
</dbReference>
<dbReference type="Gene3D" id="3.30.70.270">
    <property type="match status" value="1"/>
</dbReference>
<dbReference type="STRING" id="416943.SAMN05445871_5994"/>
<dbReference type="EC" id="2.7.7.65" evidence="1"/>
<dbReference type="GO" id="GO:1902201">
    <property type="term" value="P:negative regulation of bacterial-type flagellum-dependent cell motility"/>
    <property type="evidence" value="ECO:0007669"/>
    <property type="project" value="TreeGrafter"/>
</dbReference>
<protein>
    <recommendedName>
        <fullName evidence="1">diguanylate cyclase</fullName>
        <ecNumber evidence="1">2.7.7.65</ecNumber>
    </recommendedName>
</protein>
<dbReference type="EMBL" id="FOAJ01000001">
    <property type="protein sequence ID" value="SEK23676.1"/>
    <property type="molecule type" value="Genomic_DNA"/>
</dbReference>
<dbReference type="SMART" id="SM00267">
    <property type="entry name" value="GGDEF"/>
    <property type="match status" value="1"/>
</dbReference>
<comment type="catalytic activity">
    <reaction evidence="2">
        <text>2 GTP = 3',3'-c-di-GMP + 2 diphosphate</text>
        <dbReference type="Rhea" id="RHEA:24898"/>
        <dbReference type="ChEBI" id="CHEBI:33019"/>
        <dbReference type="ChEBI" id="CHEBI:37565"/>
        <dbReference type="ChEBI" id="CHEBI:58805"/>
        <dbReference type="EC" id="2.7.7.65"/>
    </reaction>
</comment>
<evidence type="ECO:0000256" key="2">
    <source>
        <dbReference type="ARBA" id="ARBA00034247"/>
    </source>
</evidence>
<evidence type="ECO:0000256" key="1">
    <source>
        <dbReference type="ARBA" id="ARBA00012528"/>
    </source>
</evidence>
<evidence type="ECO:0000313" key="4">
    <source>
        <dbReference type="EMBL" id="SEK23676.1"/>
    </source>
</evidence>
<dbReference type="GO" id="GO:0005886">
    <property type="term" value="C:plasma membrane"/>
    <property type="evidence" value="ECO:0007669"/>
    <property type="project" value="TreeGrafter"/>
</dbReference>
<dbReference type="CDD" id="cd01949">
    <property type="entry name" value="GGDEF"/>
    <property type="match status" value="1"/>
</dbReference>
<dbReference type="NCBIfam" id="TIGR00254">
    <property type="entry name" value="GGDEF"/>
    <property type="match status" value="1"/>
</dbReference>
<name>A0A1H7FC41_9BURK</name>
<organism evidence="4 5">
    <name type="scientific">Paraburkholderia caballeronis</name>
    <dbReference type="NCBI Taxonomy" id="416943"/>
    <lineage>
        <taxon>Bacteria</taxon>
        <taxon>Pseudomonadati</taxon>
        <taxon>Pseudomonadota</taxon>
        <taxon>Betaproteobacteria</taxon>
        <taxon>Burkholderiales</taxon>
        <taxon>Burkholderiaceae</taxon>
        <taxon>Paraburkholderia</taxon>
    </lineage>
</organism>
<dbReference type="FunFam" id="3.30.70.270:FF:000001">
    <property type="entry name" value="Diguanylate cyclase domain protein"/>
    <property type="match status" value="1"/>
</dbReference>
<keyword evidence="5" id="KW-1185">Reference proteome</keyword>
<dbReference type="GO" id="GO:0052621">
    <property type="term" value="F:diguanylate cyclase activity"/>
    <property type="evidence" value="ECO:0007669"/>
    <property type="project" value="UniProtKB-EC"/>
</dbReference>
<dbReference type="SUPFAM" id="SSF55073">
    <property type="entry name" value="Nucleotide cyclase"/>
    <property type="match status" value="1"/>
</dbReference>
<reference evidence="5" key="1">
    <citation type="submission" date="2016-10" db="EMBL/GenBank/DDBJ databases">
        <authorList>
            <person name="Varghese N."/>
            <person name="Submissions S."/>
        </authorList>
    </citation>
    <scope>NUCLEOTIDE SEQUENCE [LARGE SCALE GENOMIC DNA]</scope>
    <source>
        <strain evidence="5">LMG 26416</strain>
    </source>
</reference>
<dbReference type="PROSITE" id="PS50887">
    <property type="entry name" value="GGDEF"/>
    <property type="match status" value="1"/>
</dbReference>
<dbReference type="InterPro" id="IPR050469">
    <property type="entry name" value="Diguanylate_Cyclase"/>
</dbReference>
<dbReference type="PANTHER" id="PTHR45138">
    <property type="entry name" value="REGULATORY COMPONENTS OF SENSORY TRANSDUCTION SYSTEM"/>
    <property type="match status" value="1"/>
</dbReference>
<dbReference type="Proteomes" id="UP000199120">
    <property type="component" value="Unassembled WGS sequence"/>
</dbReference>
<gene>
    <name evidence="4" type="ORF">SAMN05192542_101269</name>
</gene>